<dbReference type="CDD" id="cd06470">
    <property type="entry name" value="ACD_IbpA-B_like"/>
    <property type="match status" value="1"/>
</dbReference>
<comment type="similarity">
    <text evidence="2 3">Belongs to the small heat shock protein (HSP20) family.</text>
</comment>
<keyword evidence="1" id="KW-0346">Stress response</keyword>
<dbReference type="Pfam" id="PF00011">
    <property type="entry name" value="HSP20"/>
    <property type="match status" value="1"/>
</dbReference>
<feature type="domain" description="SHSP" evidence="4">
    <location>
        <begin position="27"/>
        <end position="137"/>
    </location>
</feature>
<dbReference type="Gene3D" id="2.60.40.790">
    <property type="match status" value="1"/>
</dbReference>
<evidence type="ECO:0000256" key="1">
    <source>
        <dbReference type="ARBA" id="ARBA00023016"/>
    </source>
</evidence>
<organism evidence="5 6">
    <name type="scientific">Jhaorihella thermophila</name>
    <dbReference type="NCBI Taxonomy" id="488547"/>
    <lineage>
        <taxon>Bacteria</taxon>
        <taxon>Pseudomonadati</taxon>
        <taxon>Pseudomonadota</taxon>
        <taxon>Alphaproteobacteria</taxon>
        <taxon>Rhodobacterales</taxon>
        <taxon>Paracoccaceae</taxon>
        <taxon>Jhaorihella</taxon>
    </lineage>
</organism>
<accession>A0A1H5WLU3</accession>
<dbReference type="InterPro" id="IPR008978">
    <property type="entry name" value="HSP20-like_chaperone"/>
</dbReference>
<dbReference type="Proteomes" id="UP000236742">
    <property type="component" value="Unassembled WGS sequence"/>
</dbReference>
<protein>
    <submittedName>
        <fullName evidence="5">Molecular chaperone IbpA, HSP20 family</fullName>
    </submittedName>
</protein>
<dbReference type="EMBL" id="FNVD01000008">
    <property type="protein sequence ID" value="SEG00434.1"/>
    <property type="molecule type" value="Genomic_DNA"/>
</dbReference>
<dbReference type="InterPro" id="IPR037913">
    <property type="entry name" value="ACD_IbpA/B"/>
</dbReference>
<dbReference type="PANTHER" id="PTHR47062">
    <property type="match status" value="1"/>
</dbReference>
<gene>
    <name evidence="5" type="ORF">SAMN05421751_108118</name>
</gene>
<reference evidence="5 6" key="1">
    <citation type="submission" date="2016-10" db="EMBL/GenBank/DDBJ databases">
        <authorList>
            <person name="de Groot N.N."/>
        </authorList>
    </citation>
    <scope>NUCLEOTIDE SEQUENCE [LARGE SCALE GENOMIC DNA]</scope>
    <source>
        <strain evidence="5 6">DSM 23413</strain>
    </source>
</reference>
<sequence length="137" mass="15417">MTKHTLASYPHLLGFEQLERLLERSAKAGNEGYPPYNIEQTSDRSYRITLAVAGFAEEDLSITVEDRQLVIRGRQRDDGEGRVFLHRGIAARQFQRMFVLADGVEVGEAVLENGLLHVDLARAQPETVVQTIKIRKG</sequence>
<dbReference type="AlphaFoldDB" id="A0A1H5WLU3"/>
<evidence type="ECO:0000259" key="4">
    <source>
        <dbReference type="PROSITE" id="PS01031"/>
    </source>
</evidence>
<dbReference type="SUPFAM" id="SSF49764">
    <property type="entry name" value="HSP20-like chaperones"/>
    <property type="match status" value="1"/>
</dbReference>
<dbReference type="InterPro" id="IPR002068">
    <property type="entry name" value="A-crystallin/Hsp20_dom"/>
</dbReference>
<evidence type="ECO:0000256" key="3">
    <source>
        <dbReference type="RuleBase" id="RU003616"/>
    </source>
</evidence>
<dbReference type="RefSeq" id="WP_104008256.1">
    <property type="nucleotide sequence ID" value="NZ_FNVD01000008.1"/>
</dbReference>
<name>A0A1H5WLU3_9RHOB</name>
<dbReference type="PROSITE" id="PS01031">
    <property type="entry name" value="SHSP"/>
    <property type="match status" value="1"/>
</dbReference>
<proteinExistence type="inferred from homology"/>
<evidence type="ECO:0000313" key="6">
    <source>
        <dbReference type="Proteomes" id="UP000236742"/>
    </source>
</evidence>
<dbReference type="PANTHER" id="PTHR47062:SF1">
    <property type="entry name" value="SMALL HEAT SHOCK PROTEIN IBPA"/>
    <property type="match status" value="1"/>
</dbReference>
<evidence type="ECO:0000256" key="2">
    <source>
        <dbReference type="PROSITE-ProRule" id="PRU00285"/>
    </source>
</evidence>
<evidence type="ECO:0000313" key="5">
    <source>
        <dbReference type="EMBL" id="SEG00434.1"/>
    </source>
</evidence>
<dbReference type="OrthoDB" id="9810618at2"/>
<keyword evidence="6" id="KW-1185">Reference proteome</keyword>